<dbReference type="GO" id="GO:0008168">
    <property type="term" value="F:methyltransferase activity"/>
    <property type="evidence" value="ECO:0007669"/>
    <property type="project" value="UniProtKB-KW"/>
</dbReference>
<feature type="binding site" evidence="6">
    <location>
        <begin position="124"/>
        <end position="125"/>
    </location>
    <ligand>
        <name>S-adenosyl-L-methionine</name>
        <dbReference type="ChEBI" id="CHEBI:59789"/>
    </ligand>
</feature>
<dbReference type="EMBL" id="JAOVQO010000007">
    <property type="protein sequence ID" value="MCU9848102.1"/>
    <property type="molecule type" value="Genomic_DNA"/>
</dbReference>
<feature type="binding site" evidence="6">
    <location>
        <position position="75"/>
    </location>
    <ligand>
        <name>S-adenosyl-L-methionine</name>
        <dbReference type="ChEBI" id="CHEBI:59789"/>
    </ligand>
</feature>
<comment type="function">
    <text evidence="6">Specifically methylates the N7 position of guanine in position 527 of 16S rRNA.</text>
</comment>
<comment type="caution">
    <text evidence="6">Lacks conserved residue(s) required for the propagation of feature annotation.</text>
</comment>
<dbReference type="RefSeq" id="WP_263335173.1">
    <property type="nucleotide sequence ID" value="NZ_JAOVQO010000007.1"/>
</dbReference>
<dbReference type="HAMAP" id="MF_00074">
    <property type="entry name" value="16SrRNA_methyltr_G"/>
    <property type="match status" value="1"/>
</dbReference>
<reference evidence="7 8" key="1">
    <citation type="submission" date="2022-10" db="EMBL/GenBank/DDBJ databases">
        <title>Defluviimonas sp. nov., isolated from ocean surface sediments.</title>
        <authorList>
            <person name="He W."/>
            <person name="Wang L."/>
            <person name="Zhang D.-F."/>
        </authorList>
    </citation>
    <scope>NUCLEOTIDE SEQUENCE [LARGE SCALE GENOMIC DNA]</scope>
    <source>
        <strain evidence="7 8">WL0024</strain>
    </source>
</reference>
<evidence type="ECO:0000313" key="8">
    <source>
        <dbReference type="Proteomes" id="UP001209535"/>
    </source>
</evidence>
<evidence type="ECO:0000256" key="3">
    <source>
        <dbReference type="ARBA" id="ARBA00022603"/>
    </source>
</evidence>
<evidence type="ECO:0000256" key="5">
    <source>
        <dbReference type="ARBA" id="ARBA00022691"/>
    </source>
</evidence>
<organism evidence="7 8">
    <name type="scientific">Albidovulum salinarum</name>
    <dbReference type="NCBI Taxonomy" id="2984153"/>
    <lineage>
        <taxon>Bacteria</taxon>
        <taxon>Pseudomonadati</taxon>
        <taxon>Pseudomonadota</taxon>
        <taxon>Alphaproteobacteria</taxon>
        <taxon>Rhodobacterales</taxon>
        <taxon>Paracoccaceae</taxon>
        <taxon>Albidovulum</taxon>
    </lineage>
</organism>
<dbReference type="SUPFAM" id="SSF53335">
    <property type="entry name" value="S-adenosyl-L-methionine-dependent methyltransferases"/>
    <property type="match status" value="1"/>
</dbReference>
<comment type="subcellular location">
    <subcellularLocation>
        <location evidence="6">Cytoplasm</location>
    </subcellularLocation>
</comment>
<name>A0ABT2X2C2_9RHOB</name>
<dbReference type="InterPro" id="IPR029063">
    <property type="entry name" value="SAM-dependent_MTases_sf"/>
</dbReference>
<feature type="binding site" evidence="6">
    <location>
        <position position="70"/>
    </location>
    <ligand>
        <name>S-adenosyl-L-methionine</name>
        <dbReference type="ChEBI" id="CHEBI:59789"/>
    </ligand>
</feature>
<comment type="catalytic activity">
    <reaction evidence="6">
        <text>guanosine(527) in 16S rRNA + S-adenosyl-L-methionine = N(7)-methylguanosine(527) in 16S rRNA + S-adenosyl-L-homocysteine</text>
        <dbReference type="Rhea" id="RHEA:42732"/>
        <dbReference type="Rhea" id="RHEA-COMP:10209"/>
        <dbReference type="Rhea" id="RHEA-COMP:10210"/>
        <dbReference type="ChEBI" id="CHEBI:57856"/>
        <dbReference type="ChEBI" id="CHEBI:59789"/>
        <dbReference type="ChEBI" id="CHEBI:74269"/>
        <dbReference type="ChEBI" id="CHEBI:74480"/>
        <dbReference type="EC" id="2.1.1.170"/>
    </reaction>
</comment>
<gene>
    <name evidence="6 7" type="primary">rsmG</name>
    <name evidence="7" type="ORF">OEZ60_08790</name>
</gene>
<dbReference type="PANTHER" id="PTHR31760:SF0">
    <property type="entry name" value="S-ADENOSYL-L-METHIONINE-DEPENDENT METHYLTRANSFERASES SUPERFAMILY PROTEIN"/>
    <property type="match status" value="1"/>
</dbReference>
<dbReference type="Proteomes" id="UP001209535">
    <property type="component" value="Unassembled WGS sequence"/>
</dbReference>
<keyword evidence="1 6" id="KW-0963">Cytoplasm</keyword>
<keyword evidence="2 6" id="KW-0698">rRNA processing</keyword>
<comment type="caution">
    <text evidence="7">The sequence shown here is derived from an EMBL/GenBank/DDBJ whole genome shotgun (WGS) entry which is preliminary data.</text>
</comment>
<dbReference type="InterPro" id="IPR003682">
    <property type="entry name" value="rRNA_ssu_MeTfrase_G"/>
</dbReference>
<evidence type="ECO:0000313" key="7">
    <source>
        <dbReference type="EMBL" id="MCU9848102.1"/>
    </source>
</evidence>
<keyword evidence="4 6" id="KW-0808">Transferase</keyword>
<protein>
    <recommendedName>
        <fullName evidence="6">Ribosomal RNA small subunit methyltransferase G</fullName>
        <ecNumber evidence="6">2.1.1.170</ecNumber>
    </recommendedName>
    <alternativeName>
        <fullName evidence="6">16S rRNA 7-methylguanosine methyltransferase</fullName>
        <shortName evidence="6">16S rRNA m7G methyltransferase</shortName>
    </alternativeName>
</protein>
<dbReference type="GO" id="GO:0032259">
    <property type="term" value="P:methylation"/>
    <property type="evidence" value="ECO:0007669"/>
    <property type="project" value="UniProtKB-KW"/>
</dbReference>
<dbReference type="PANTHER" id="PTHR31760">
    <property type="entry name" value="S-ADENOSYL-L-METHIONINE-DEPENDENT METHYLTRANSFERASES SUPERFAMILY PROTEIN"/>
    <property type="match status" value="1"/>
</dbReference>
<keyword evidence="5 6" id="KW-0949">S-adenosyl-L-methionine</keyword>
<proteinExistence type="inferred from homology"/>
<evidence type="ECO:0000256" key="2">
    <source>
        <dbReference type="ARBA" id="ARBA00022552"/>
    </source>
</evidence>
<keyword evidence="3 6" id="KW-0489">Methyltransferase</keyword>
<evidence type="ECO:0000256" key="6">
    <source>
        <dbReference type="HAMAP-Rule" id="MF_00074"/>
    </source>
</evidence>
<dbReference type="Gene3D" id="3.40.50.150">
    <property type="entry name" value="Vaccinia Virus protein VP39"/>
    <property type="match status" value="1"/>
</dbReference>
<feature type="binding site" evidence="6">
    <location>
        <position position="138"/>
    </location>
    <ligand>
        <name>S-adenosyl-L-methionine</name>
        <dbReference type="ChEBI" id="CHEBI:59789"/>
    </ligand>
</feature>
<evidence type="ECO:0000256" key="1">
    <source>
        <dbReference type="ARBA" id="ARBA00022490"/>
    </source>
</evidence>
<accession>A0ABT2X2C2</accession>
<dbReference type="PIRSF" id="PIRSF003078">
    <property type="entry name" value="GidB"/>
    <property type="match status" value="1"/>
</dbReference>
<sequence length="205" mass="22535">MGEIFDFGRNVSRETSDRFEGYVSILRKWNPAINLVARSTIDDVRRRHLADSVQIFDLAPPVARTWTDLGSGGGFPGLVAAILAADERPDLRVTLVESDQRKAAFLDTVSRELGLTTEVRAERIEALEPLKAEVVSARALAPLATLVRFADRHLATGGVALFPKGANHQVEIDQALEDWKFSYQKTPSRTDPDAVILTIGGITRV</sequence>
<keyword evidence="8" id="KW-1185">Reference proteome</keyword>
<dbReference type="EC" id="2.1.1.170" evidence="6"/>
<comment type="similarity">
    <text evidence="6">Belongs to the methyltransferase superfamily. RNA methyltransferase RsmG family.</text>
</comment>
<dbReference type="NCBIfam" id="TIGR00138">
    <property type="entry name" value="rsmG_gidB"/>
    <property type="match status" value="1"/>
</dbReference>
<dbReference type="Pfam" id="PF02527">
    <property type="entry name" value="GidB"/>
    <property type="match status" value="1"/>
</dbReference>
<evidence type="ECO:0000256" key="4">
    <source>
        <dbReference type="ARBA" id="ARBA00022679"/>
    </source>
</evidence>